<dbReference type="PROSITE" id="PS51186">
    <property type="entry name" value="GNAT"/>
    <property type="match status" value="1"/>
</dbReference>
<name>A0ABT9WP45_9BACI</name>
<dbReference type="Gene3D" id="3.40.630.30">
    <property type="match status" value="1"/>
</dbReference>
<accession>A0ABT9WP45</accession>
<gene>
    <name evidence="2" type="ORF">J2S08_000890</name>
</gene>
<evidence type="ECO:0000259" key="1">
    <source>
        <dbReference type="PROSITE" id="PS51186"/>
    </source>
</evidence>
<feature type="domain" description="N-acetyltransferase" evidence="1">
    <location>
        <begin position="17"/>
        <end position="187"/>
    </location>
</feature>
<dbReference type="Proteomes" id="UP001223586">
    <property type="component" value="Unassembled WGS sequence"/>
</dbReference>
<organism evidence="2 3">
    <name type="scientific">Bacillus chungangensis</name>
    <dbReference type="NCBI Taxonomy" id="587633"/>
    <lineage>
        <taxon>Bacteria</taxon>
        <taxon>Bacillati</taxon>
        <taxon>Bacillota</taxon>
        <taxon>Bacilli</taxon>
        <taxon>Bacillales</taxon>
        <taxon>Bacillaceae</taxon>
        <taxon>Bacillus</taxon>
    </lineage>
</organism>
<protein>
    <submittedName>
        <fullName evidence="2">RimJ/RimL family protein N-acetyltransferase</fullName>
    </submittedName>
</protein>
<dbReference type="InterPro" id="IPR000182">
    <property type="entry name" value="GNAT_dom"/>
</dbReference>
<dbReference type="RefSeq" id="WP_307227043.1">
    <property type="nucleotide sequence ID" value="NZ_JAUSTT010000004.1"/>
</dbReference>
<dbReference type="EMBL" id="JAUSTT010000004">
    <property type="protein sequence ID" value="MDQ0175056.1"/>
    <property type="molecule type" value="Genomic_DNA"/>
</dbReference>
<evidence type="ECO:0000313" key="3">
    <source>
        <dbReference type="Proteomes" id="UP001223586"/>
    </source>
</evidence>
<dbReference type="InterPro" id="IPR051908">
    <property type="entry name" value="Ribosomal_N-acetyltransferase"/>
</dbReference>
<sequence>MNPILIEFPNKIETDRLYIRPCMPGDGKRVQEAMVNSHEQLKKWMVFAQEIKPIDEVESNIRQAYADFILRKDIRLHIFRKEDDAFIGATGLHRIDWDVRKFEIGYWIDQRHQKKGYMIESVKALTNFAFQSLNARRIEIRCDPNNLASRNIPEKLGFTLEGILRSDSLTADGSNVCDTCVFAMLANEWEQ</sequence>
<comment type="caution">
    <text evidence="2">The sequence shown here is derived from an EMBL/GenBank/DDBJ whole genome shotgun (WGS) entry which is preliminary data.</text>
</comment>
<dbReference type="SUPFAM" id="SSF55729">
    <property type="entry name" value="Acyl-CoA N-acyltransferases (Nat)"/>
    <property type="match status" value="1"/>
</dbReference>
<keyword evidence="3" id="KW-1185">Reference proteome</keyword>
<proteinExistence type="predicted"/>
<dbReference type="InterPro" id="IPR016181">
    <property type="entry name" value="Acyl_CoA_acyltransferase"/>
</dbReference>
<dbReference type="PANTHER" id="PTHR43441:SF3">
    <property type="entry name" value="ACETYLTRANSFERASE"/>
    <property type="match status" value="1"/>
</dbReference>
<reference evidence="2 3" key="1">
    <citation type="submission" date="2023-07" db="EMBL/GenBank/DDBJ databases">
        <title>Genomic Encyclopedia of Type Strains, Phase IV (KMG-IV): sequencing the most valuable type-strain genomes for metagenomic binning, comparative biology and taxonomic classification.</title>
        <authorList>
            <person name="Goeker M."/>
        </authorList>
    </citation>
    <scope>NUCLEOTIDE SEQUENCE [LARGE SCALE GENOMIC DNA]</scope>
    <source>
        <strain evidence="2 3">DSM 23837</strain>
    </source>
</reference>
<evidence type="ECO:0000313" key="2">
    <source>
        <dbReference type="EMBL" id="MDQ0175056.1"/>
    </source>
</evidence>
<dbReference type="PANTHER" id="PTHR43441">
    <property type="entry name" value="RIBOSOMAL-PROTEIN-SERINE ACETYLTRANSFERASE"/>
    <property type="match status" value="1"/>
</dbReference>
<dbReference type="Pfam" id="PF13302">
    <property type="entry name" value="Acetyltransf_3"/>
    <property type="match status" value="1"/>
</dbReference>